<evidence type="ECO:0000313" key="2">
    <source>
        <dbReference type="Proteomes" id="UP000595254"/>
    </source>
</evidence>
<dbReference type="RefSeq" id="WP_161629120.1">
    <property type="nucleotide sequence ID" value="NZ_CP068053.1"/>
</dbReference>
<name>A0A974S2P3_PERPY</name>
<dbReference type="EMBL" id="CP068053">
    <property type="protein sequence ID" value="QQT01585.1"/>
    <property type="molecule type" value="Genomic_DNA"/>
</dbReference>
<dbReference type="Proteomes" id="UP000595254">
    <property type="component" value="Chromosome"/>
</dbReference>
<proteinExistence type="predicted"/>
<dbReference type="AlphaFoldDB" id="A0A974S2P3"/>
<organism evidence="1 2">
    <name type="scientific">Peribacillus psychrosaccharolyticus</name>
    <name type="common">Bacillus psychrosaccharolyticus</name>
    <dbReference type="NCBI Taxonomy" id="1407"/>
    <lineage>
        <taxon>Bacteria</taxon>
        <taxon>Bacillati</taxon>
        <taxon>Bacillota</taxon>
        <taxon>Bacilli</taxon>
        <taxon>Bacillales</taxon>
        <taxon>Bacillaceae</taxon>
        <taxon>Peribacillus</taxon>
    </lineage>
</organism>
<protein>
    <submittedName>
        <fullName evidence="1">Uncharacterized protein</fullName>
    </submittedName>
</protein>
<keyword evidence="2" id="KW-1185">Reference proteome</keyword>
<dbReference type="KEGG" id="ppsr:I6J18_06900"/>
<evidence type="ECO:0000313" key="1">
    <source>
        <dbReference type="EMBL" id="QQT01585.1"/>
    </source>
</evidence>
<gene>
    <name evidence="1" type="ORF">I6J18_06900</name>
</gene>
<reference evidence="1 2" key="1">
    <citation type="submission" date="2021-01" db="EMBL/GenBank/DDBJ databases">
        <title>FDA dAtabase for Regulatory Grade micrObial Sequences (FDA-ARGOS): Supporting development and validation of Infectious Disease Dx tests.</title>
        <authorList>
            <person name="Nelson B."/>
            <person name="Plummer A."/>
            <person name="Tallon L."/>
            <person name="Sadzewicz L."/>
            <person name="Zhao X."/>
            <person name="Boylan J."/>
            <person name="Ott S."/>
            <person name="Bowen H."/>
            <person name="Vavikolanu K."/>
            <person name="Mehta A."/>
            <person name="Aluvathingal J."/>
            <person name="Nadendla S."/>
            <person name="Myers T."/>
            <person name="Yan Y."/>
            <person name="Sichtig H."/>
        </authorList>
    </citation>
    <scope>NUCLEOTIDE SEQUENCE [LARGE SCALE GENOMIC DNA]</scope>
    <source>
        <strain evidence="1 2">FDAARGOS_1161</strain>
    </source>
</reference>
<sequence length="58" mass="6547">MMSFYYEGMSFILAAGFLYKLLAVSQVKWENKLQKPRGSAVLFFTCYSVCSVGGSYEV</sequence>
<accession>A0A974S2P3</accession>